<reference evidence="2" key="1">
    <citation type="submission" date="2021-06" db="EMBL/GenBank/DDBJ databases">
        <authorList>
            <person name="Gannon L."/>
            <person name="Redgwell R T."/>
            <person name="Michniewski S."/>
            <person name="Harrison D C."/>
            <person name="Millard A."/>
        </authorList>
    </citation>
    <scope>NUCLEOTIDE SEQUENCE</scope>
</reference>
<sequence>MWMDILYIIGVALSQIIFNYLRTIEIKLMIKNKFKETMIVAALISVTWALSTIFTFKKVILDDEILILIIYLITGLYGKYLGLKEWKLHLIEKFVEKKKKKS</sequence>
<keyword evidence="1" id="KW-0812">Transmembrane</keyword>
<evidence type="ECO:0000313" key="2">
    <source>
        <dbReference type="EMBL" id="CAG7581505.1"/>
    </source>
</evidence>
<keyword evidence="1" id="KW-0472">Membrane</keyword>
<evidence type="ECO:0000256" key="1">
    <source>
        <dbReference type="SAM" id="Phobius"/>
    </source>
</evidence>
<name>A0A8D9C9N5_9VIRU</name>
<dbReference type="EMBL" id="OU342829">
    <property type="protein sequence ID" value="CAG7581505.1"/>
    <property type="molecule type" value="Genomic_DNA"/>
</dbReference>
<feature type="transmembrane region" description="Helical" evidence="1">
    <location>
        <begin position="6"/>
        <end position="24"/>
    </location>
</feature>
<keyword evidence="1" id="KW-1133">Transmembrane helix</keyword>
<proteinExistence type="predicted"/>
<organism evidence="2">
    <name type="scientific">uncultured marine phage</name>
    <dbReference type="NCBI Taxonomy" id="707152"/>
    <lineage>
        <taxon>Viruses</taxon>
        <taxon>environmental samples</taxon>
    </lineage>
</organism>
<accession>A0A8D9C9N5</accession>
<feature type="transmembrane region" description="Helical" evidence="1">
    <location>
        <begin position="36"/>
        <end position="53"/>
    </location>
</feature>
<protein>
    <submittedName>
        <fullName evidence="2">Uncharacterized protein</fullName>
    </submittedName>
</protein>
<feature type="transmembrane region" description="Helical" evidence="1">
    <location>
        <begin position="65"/>
        <end position="83"/>
    </location>
</feature>
<gene>
    <name evidence="2" type="ORF">SLAVMIC_00875</name>
</gene>